<evidence type="ECO:0000256" key="1">
    <source>
        <dbReference type="ARBA" id="ARBA00001835"/>
    </source>
</evidence>
<protein>
    <submittedName>
        <fullName evidence="7">Endonuclease V</fullName>
    </submittedName>
</protein>
<comment type="caution">
    <text evidence="7">The sequence shown here is derived from an EMBL/GenBank/DDBJ whole genome shotgun (WGS) entry which is preliminary data.</text>
</comment>
<evidence type="ECO:0000256" key="4">
    <source>
        <dbReference type="ARBA" id="ARBA00022722"/>
    </source>
</evidence>
<evidence type="ECO:0000256" key="2">
    <source>
        <dbReference type="ARBA" id="ARBA00004496"/>
    </source>
</evidence>
<keyword evidence="5 7" id="KW-0255">Endonuclease</keyword>
<sequence length="214" mass="24110">MVLDVDFIRFFKALQKGVGNIAYHVVNEVEEVRYVAAVDAAYSKNGRIASASLVYDVNEDRIVEERSYITSVSIPYVPGLLFLREGPYMLKTVELLHHRWDLLLVDAHGRAHPRRAGMATFLGICVGKPTLGIAKRLLTGRVAKPDMRVSEIIENGDRIGYSFIDTHGRRFYVSQGFGVSYEAIPDIIKKLGGYPRALTLVDKMSKRLIREKVQ</sequence>
<dbReference type="GO" id="GO:0003727">
    <property type="term" value="F:single-stranded RNA binding"/>
    <property type="evidence" value="ECO:0007669"/>
    <property type="project" value="TreeGrafter"/>
</dbReference>
<name>A0A833EBW0_CALS0</name>
<dbReference type="AlphaFoldDB" id="A0A833EBW0"/>
<dbReference type="Gene3D" id="3.30.2170.10">
    <property type="entry name" value="archaeoglobus fulgidus dsm 4304 superfamily"/>
    <property type="match status" value="1"/>
</dbReference>
<dbReference type="EMBL" id="DQVM01000074">
    <property type="protein sequence ID" value="HIQ29674.1"/>
    <property type="molecule type" value="Genomic_DNA"/>
</dbReference>
<accession>A0A833EBW0</accession>
<dbReference type="PANTHER" id="PTHR28511">
    <property type="entry name" value="ENDONUCLEASE V"/>
    <property type="match status" value="1"/>
</dbReference>
<dbReference type="InterPro" id="IPR007581">
    <property type="entry name" value="Endonuclease-V"/>
</dbReference>
<comment type="catalytic activity">
    <reaction evidence="1">
        <text>Endonucleolytic cleavage at apurinic or apyrimidinic sites to products with a 5'-phosphate.</text>
        <dbReference type="EC" id="3.1.21.7"/>
    </reaction>
</comment>
<evidence type="ECO:0000256" key="6">
    <source>
        <dbReference type="ARBA" id="ARBA00022801"/>
    </source>
</evidence>
<comment type="subcellular location">
    <subcellularLocation>
        <location evidence="2">Cytoplasm</location>
    </subcellularLocation>
</comment>
<evidence type="ECO:0000313" key="7">
    <source>
        <dbReference type="EMBL" id="HIQ29674.1"/>
    </source>
</evidence>
<evidence type="ECO:0000256" key="5">
    <source>
        <dbReference type="ARBA" id="ARBA00022759"/>
    </source>
</evidence>
<dbReference type="GO" id="GO:0005737">
    <property type="term" value="C:cytoplasm"/>
    <property type="evidence" value="ECO:0007669"/>
    <property type="project" value="UniProtKB-SubCell"/>
</dbReference>
<dbReference type="Proteomes" id="UP000608579">
    <property type="component" value="Unassembled WGS sequence"/>
</dbReference>
<reference evidence="7" key="1">
    <citation type="journal article" date="2020" name="ISME J.">
        <title>Gammaproteobacteria mediating utilization of methyl-, sulfur- and petroleum organic compounds in deep ocean hydrothermal plumes.</title>
        <authorList>
            <person name="Zhou Z."/>
            <person name="Liu Y."/>
            <person name="Pan J."/>
            <person name="Cron B.R."/>
            <person name="Toner B.M."/>
            <person name="Anantharaman K."/>
            <person name="Breier J.A."/>
            <person name="Dick G.J."/>
            <person name="Li M."/>
        </authorList>
    </citation>
    <scope>NUCLEOTIDE SEQUENCE</scope>
    <source>
        <strain evidence="7">SZUA-1515</strain>
    </source>
</reference>
<keyword evidence="4" id="KW-0540">Nuclease</keyword>
<organism evidence="7 8">
    <name type="scientific">Caldiarchaeum subterraneum</name>
    <dbReference type="NCBI Taxonomy" id="311458"/>
    <lineage>
        <taxon>Archaea</taxon>
        <taxon>Nitrososphaerota</taxon>
        <taxon>Candidatus Caldarchaeales</taxon>
        <taxon>Candidatus Caldarchaeaceae</taxon>
        <taxon>Candidatus Caldarchaeum</taxon>
    </lineage>
</organism>
<evidence type="ECO:0000256" key="3">
    <source>
        <dbReference type="ARBA" id="ARBA00022490"/>
    </source>
</evidence>
<dbReference type="Pfam" id="PF04493">
    <property type="entry name" value="Endonuclease_5"/>
    <property type="match status" value="1"/>
</dbReference>
<dbReference type="GO" id="GO:0016891">
    <property type="term" value="F:RNA endonuclease activity producing 5'-phosphomonoesters, hydrolytic mechanism"/>
    <property type="evidence" value="ECO:0007669"/>
    <property type="project" value="TreeGrafter"/>
</dbReference>
<keyword evidence="3" id="KW-0963">Cytoplasm</keyword>
<dbReference type="GO" id="GO:0043737">
    <property type="term" value="F:deoxyribonuclease V activity"/>
    <property type="evidence" value="ECO:0007669"/>
    <property type="project" value="UniProtKB-EC"/>
</dbReference>
<evidence type="ECO:0000313" key="8">
    <source>
        <dbReference type="Proteomes" id="UP000608579"/>
    </source>
</evidence>
<gene>
    <name evidence="7" type="ORF">EYH45_03820</name>
</gene>
<dbReference type="PANTHER" id="PTHR28511:SF1">
    <property type="entry name" value="ENDONUCLEASE V"/>
    <property type="match status" value="1"/>
</dbReference>
<dbReference type="GO" id="GO:0006281">
    <property type="term" value="P:DNA repair"/>
    <property type="evidence" value="ECO:0007669"/>
    <property type="project" value="InterPro"/>
</dbReference>
<proteinExistence type="predicted"/>
<keyword evidence="6" id="KW-0378">Hydrolase</keyword>